<sequence>MSGVRWGGGAVNDGQWLVMPDAVVAGGGAVNDGGGWCGRMRWLPEEVVAGCVRDHPCNLGKPQGPSV</sequence>
<dbReference type="Proteomes" id="UP000326396">
    <property type="component" value="Linkage Group LG7"/>
</dbReference>
<evidence type="ECO:0000313" key="2">
    <source>
        <dbReference type="Proteomes" id="UP000326396"/>
    </source>
</evidence>
<dbReference type="AlphaFoldDB" id="A0A5N6LY75"/>
<proteinExistence type="predicted"/>
<evidence type="ECO:0000313" key="1">
    <source>
        <dbReference type="EMBL" id="KAD3066584.1"/>
    </source>
</evidence>
<reference evidence="1 2" key="1">
    <citation type="submission" date="2019-05" db="EMBL/GenBank/DDBJ databases">
        <title>Mikania micrantha, genome provides insights into the molecular mechanism of rapid growth.</title>
        <authorList>
            <person name="Liu B."/>
        </authorList>
    </citation>
    <scope>NUCLEOTIDE SEQUENCE [LARGE SCALE GENOMIC DNA]</scope>
    <source>
        <strain evidence="1">NLD-2019</strain>
        <tissue evidence="1">Leaf</tissue>
    </source>
</reference>
<name>A0A5N6LY75_9ASTR</name>
<comment type="caution">
    <text evidence="1">The sequence shown here is derived from an EMBL/GenBank/DDBJ whole genome shotgun (WGS) entry which is preliminary data.</text>
</comment>
<keyword evidence="2" id="KW-1185">Reference proteome</keyword>
<gene>
    <name evidence="1" type="ORF">E3N88_34464</name>
</gene>
<accession>A0A5N6LY75</accession>
<dbReference type="EMBL" id="SZYD01000017">
    <property type="protein sequence ID" value="KAD3066584.1"/>
    <property type="molecule type" value="Genomic_DNA"/>
</dbReference>
<protein>
    <submittedName>
        <fullName evidence="1">Uncharacterized protein</fullName>
    </submittedName>
</protein>
<organism evidence="1 2">
    <name type="scientific">Mikania micrantha</name>
    <name type="common">bitter vine</name>
    <dbReference type="NCBI Taxonomy" id="192012"/>
    <lineage>
        <taxon>Eukaryota</taxon>
        <taxon>Viridiplantae</taxon>
        <taxon>Streptophyta</taxon>
        <taxon>Embryophyta</taxon>
        <taxon>Tracheophyta</taxon>
        <taxon>Spermatophyta</taxon>
        <taxon>Magnoliopsida</taxon>
        <taxon>eudicotyledons</taxon>
        <taxon>Gunneridae</taxon>
        <taxon>Pentapetalae</taxon>
        <taxon>asterids</taxon>
        <taxon>campanulids</taxon>
        <taxon>Asterales</taxon>
        <taxon>Asteraceae</taxon>
        <taxon>Asteroideae</taxon>
        <taxon>Heliantheae alliance</taxon>
        <taxon>Eupatorieae</taxon>
        <taxon>Mikania</taxon>
    </lineage>
</organism>